<name>C5D7X2_GEOSW</name>
<organism evidence="2">
    <name type="scientific">Geobacillus sp. (strain WCH70)</name>
    <dbReference type="NCBI Taxonomy" id="471223"/>
    <lineage>
        <taxon>Bacteria</taxon>
        <taxon>Bacillati</taxon>
        <taxon>Bacillota</taxon>
        <taxon>Bacilli</taxon>
        <taxon>Bacillales</taxon>
        <taxon>Anoxybacillaceae</taxon>
        <taxon>Geobacillus</taxon>
    </lineage>
</organism>
<dbReference type="HOGENOM" id="CLU_2105480_0_0_9"/>
<dbReference type="KEGG" id="gwc:GWCH70_0880"/>
<evidence type="ECO:0000256" key="1">
    <source>
        <dbReference type="SAM" id="Phobius"/>
    </source>
</evidence>
<sequence length="115" mass="14060">MQEQIGKNNGIVGMLFLIENEYSYFFAIFQKLSTILVVNHIQLNQQKQITSLSYLFIIKHSEKSFQKCPFITEVKYVLKYRFLYCYCYLYYYWFIIHSCWLAYLEKKEIEINCRV</sequence>
<gene>
    <name evidence="2" type="ordered locus">GWCH70_0880</name>
</gene>
<evidence type="ECO:0000313" key="2">
    <source>
        <dbReference type="EMBL" id="ACS23753.1"/>
    </source>
</evidence>
<accession>C5D7X2</accession>
<proteinExistence type="predicted"/>
<evidence type="ECO:0008006" key="3">
    <source>
        <dbReference type="Google" id="ProtNLM"/>
    </source>
</evidence>
<feature type="transmembrane region" description="Helical" evidence="1">
    <location>
        <begin position="83"/>
        <end position="103"/>
    </location>
</feature>
<keyword evidence="1" id="KW-0812">Transmembrane</keyword>
<protein>
    <recommendedName>
        <fullName evidence="3">Transmembrane protein</fullName>
    </recommendedName>
</protein>
<dbReference type="AlphaFoldDB" id="C5D7X2"/>
<dbReference type="EMBL" id="CP001638">
    <property type="protein sequence ID" value="ACS23753.1"/>
    <property type="molecule type" value="Genomic_DNA"/>
</dbReference>
<keyword evidence="1" id="KW-1133">Transmembrane helix</keyword>
<reference evidence="2" key="1">
    <citation type="submission" date="2009-06" db="EMBL/GenBank/DDBJ databases">
        <title>Complete sequence of chromosome of Geopacillus sp. WCH70.</title>
        <authorList>
            <consortium name="US DOE Joint Genome Institute"/>
            <person name="Lucas S."/>
            <person name="Copeland A."/>
            <person name="Lapidus A."/>
            <person name="Glavina del Rio T."/>
            <person name="Dalin E."/>
            <person name="Tice H."/>
            <person name="Bruce D."/>
            <person name="Goodwin L."/>
            <person name="Pitluck S."/>
            <person name="Chertkov O."/>
            <person name="Brettin T."/>
            <person name="Detter J.C."/>
            <person name="Han C."/>
            <person name="Larimer F."/>
            <person name="Land M."/>
            <person name="Hauser L."/>
            <person name="Kyrpides N."/>
            <person name="Mikhailova N."/>
            <person name="Brumm P."/>
            <person name="Mead D.A."/>
            <person name="Richardson P."/>
        </authorList>
    </citation>
    <scope>NUCLEOTIDE SEQUENCE [LARGE SCALE GENOMIC DNA]</scope>
    <source>
        <strain evidence="2">WCH70</strain>
    </source>
</reference>
<keyword evidence="1" id="KW-0472">Membrane</keyword>